<organism evidence="2 3">
    <name type="scientific">Stylosanthes scabra</name>
    <dbReference type="NCBI Taxonomy" id="79078"/>
    <lineage>
        <taxon>Eukaryota</taxon>
        <taxon>Viridiplantae</taxon>
        <taxon>Streptophyta</taxon>
        <taxon>Embryophyta</taxon>
        <taxon>Tracheophyta</taxon>
        <taxon>Spermatophyta</taxon>
        <taxon>Magnoliopsida</taxon>
        <taxon>eudicotyledons</taxon>
        <taxon>Gunneridae</taxon>
        <taxon>Pentapetalae</taxon>
        <taxon>rosids</taxon>
        <taxon>fabids</taxon>
        <taxon>Fabales</taxon>
        <taxon>Fabaceae</taxon>
        <taxon>Papilionoideae</taxon>
        <taxon>50 kb inversion clade</taxon>
        <taxon>dalbergioids sensu lato</taxon>
        <taxon>Dalbergieae</taxon>
        <taxon>Pterocarpus clade</taxon>
        <taxon>Stylosanthes</taxon>
    </lineage>
</organism>
<keyword evidence="3" id="KW-1185">Reference proteome</keyword>
<sequence>MTTRRRESRISRATHSSSPTDSTISSTTSRPKRQRDVPHRDDHSDRPRPSLTEYILDIPSPTVPRMSSVSTPEGPTRHEAAILDKVDKEISTPLFCDVCTVNIVFPSFHSTFEG</sequence>
<feature type="region of interest" description="Disordered" evidence="1">
    <location>
        <begin position="1"/>
        <end position="52"/>
    </location>
</feature>
<proteinExistence type="predicted"/>
<accession>A0ABU6TDB3</accession>
<feature type="compositionally biased region" description="Basic and acidic residues" evidence="1">
    <location>
        <begin position="34"/>
        <end position="48"/>
    </location>
</feature>
<evidence type="ECO:0000313" key="3">
    <source>
        <dbReference type="Proteomes" id="UP001341840"/>
    </source>
</evidence>
<name>A0ABU6TDB3_9FABA</name>
<evidence type="ECO:0000313" key="2">
    <source>
        <dbReference type="EMBL" id="MED6146712.1"/>
    </source>
</evidence>
<dbReference type="EMBL" id="JASCZI010090805">
    <property type="protein sequence ID" value="MED6146712.1"/>
    <property type="molecule type" value="Genomic_DNA"/>
</dbReference>
<comment type="caution">
    <text evidence="2">The sequence shown here is derived from an EMBL/GenBank/DDBJ whole genome shotgun (WGS) entry which is preliminary data.</text>
</comment>
<feature type="compositionally biased region" description="Basic and acidic residues" evidence="1">
    <location>
        <begin position="1"/>
        <end position="10"/>
    </location>
</feature>
<gene>
    <name evidence="2" type="ORF">PIB30_037044</name>
</gene>
<evidence type="ECO:0000256" key="1">
    <source>
        <dbReference type="SAM" id="MobiDB-lite"/>
    </source>
</evidence>
<protein>
    <submittedName>
        <fullName evidence="2">Uncharacterized protein</fullName>
    </submittedName>
</protein>
<reference evidence="2 3" key="1">
    <citation type="journal article" date="2023" name="Plants (Basel)">
        <title>Bridging the Gap: Combining Genomics and Transcriptomics Approaches to Understand Stylosanthes scabra, an Orphan Legume from the Brazilian Caatinga.</title>
        <authorList>
            <person name="Ferreira-Neto J.R.C."/>
            <person name="da Silva M.D."/>
            <person name="Binneck E."/>
            <person name="de Melo N.F."/>
            <person name="da Silva R.H."/>
            <person name="de Melo A.L.T.M."/>
            <person name="Pandolfi V."/>
            <person name="Bustamante F.O."/>
            <person name="Brasileiro-Vidal A.C."/>
            <person name="Benko-Iseppon A.M."/>
        </authorList>
    </citation>
    <scope>NUCLEOTIDE SEQUENCE [LARGE SCALE GENOMIC DNA]</scope>
    <source>
        <tissue evidence="2">Leaves</tissue>
    </source>
</reference>
<feature type="compositionally biased region" description="Low complexity" evidence="1">
    <location>
        <begin position="14"/>
        <end position="29"/>
    </location>
</feature>
<dbReference type="Proteomes" id="UP001341840">
    <property type="component" value="Unassembled WGS sequence"/>
</dbReference>